<dbReference type="PANTHER" id="PTHR48081:SF8">
    <property type="entry name" value="ALPHA_BETA HYDROLASE FOLD-3 DOMAIN-CONTAINING PROTEIN-RELATED"/>
    <property type="match status" value="1"/>
</dbReference>
<dbReference type="Gene3D" id="3.40.50.1820">
    <property type="entry name" value="alpha/beta hydrolase"/>
    <property type="match status" value="1"/>
</dbReference>
<reference evidence="7" key="3">
    <citation type="submission" date="2015-06" db="UniProtKB">
        <authorList>
            <consortium name="EnsemblMetazoa"/>
        </authorList>
    </citation>
    <scope>IDENTIFICATION</scope>
</reference>
<dbReference type="PIRSF" id="PIRSF037251">
    <property type="entry name" value="Arylacetamide_deacetylase"/>
    <property type="match status" value="1"/>
</dbReference>
<evidence type="ECO:0000259" key="5">
    <source>
        <dbReference type="Pfam" id="PF07859"/>
    </source>
</evidence>
<feature type="active site" evidence="3">
    <location>
        <position position="338"/>
    </location>
</feature>
<gene>
    <name evidence="6" type="ORF">CAPTEDRAFT_146525</name>
</gene>
<dbReference type="GO" id="GO:0016020">
    <property type="term" value="C:membrane"/>
    <property type="evidence" value="ECO:0007669"/>
    <property type="project" value="InterPro"/>
</dbReference>
<dbReference type="ESTHER" id="capte-r7u5g6">
    <property type="family name" value="Arylacetamide_deacetylase"/>
</dbReference>
<dbReference type="Pfam" id="PF07859">
    <property type="entry name" value="Abhydrolase_3"/>
    <property type="match status" value="2"/>
</dbReference>
<dbReference type="OrthoDB" id="408631at2759"/>
<dbReference type="PANTHER" id="PTHR48081">
    <property type="entry name" value="AB HYDROLASE SUPERFAMILY PROTEIN C4A8.06C"/>
    <property type="match status" value="1"/>
</dbReference>
<dbReference type="HOGENOM" id="CLU_012494_12_3_1"/>
<dbReference type="EMBL" id="AMQN01010261">
    <property type="status" value="NOT_ANNOTATED_CDS"/>
    <property type="molecule type" value="Genomic_DNA"/>
</dbReference>
<feature type="active site" evidence="3">
    <location>
        <position position="308"/>
    </location>
</feature>
<dbReference type="AlphaFoldDB" id="R7U5G6"/>
<dbReference type="Proteomes" id="UP000014760">
    <property type="component" value="Unassembled WGS sequence"/>
</dbReference>
<comment type="similarity">
    <text evidence="1">Belongs to the 'GDXG' lipolytic enzyme family.</text>
</comment>
<dbReference type="EMBL" id="KB307434">
    <property type="protein sequence ID" value="ELT98931.1"/>
    <property type="molecule type" value="Genomic_DNA"/>
</dbReference>
<keyword evidence="2" id="KW-0378">Hydrolase</keyword>
<evidence type="ECO:0000313" key="7">
    <source>
        <dbReference type="EnsemblMetazoa" id="CapteP146525"/>
    </source>
</evidence>
<evidence type="ECO:0000256" key="3">
    <source>
        <dbReference type="PIRSR" id="PIRSR037251-1"/>
    </source>
</evidence>
<accession>R7U5G6</accession>
<dbReference type="InterPro" id="IPR033140">
    <property type="entry name" value="Lipase_GDXG_put_SER_AS"/>
</dbReference>
<name>R7U5G6_CAPTE</name>
<evidence type="ECO:0000256" key="2">
    <source>
        <dbReference type="ARBA" id="ARBA00022801"/>
    </source>
</evidence>
<proteinExistence type="inferred from homology"/>
<feature type="domain" description="Alpha/beta hydrolase fold-3" evidence="5">
    <location>
        <begin position="75"/>
        <end position="224"/>
    </location>
</feature>
<evidence type="ECO:0000313" key="8">
    <source>
        <dbReference type="Proteomes" id="UP000014760"/>
    </source>
</evidence>
<dbReference type="PROSITE" id="PS01174">
    <property type="entry name" value="LIPASE_GDXG_SER"/>
    <property type="match status" value="1"/>
</dbReference>
<feature type="active site" evidence="3 4">
    <location>
        <position position="153"/>
    </location>
</feature>
<protein>
    <recommendedName>
        <fullName evidence="5">Alpha/beta hydrolase fold-3 domain-containing protein</fullName>
    </recommendedName>
</protein>
<dbReference type="STRING" id="283909.R7U5G6"/>
<evidence type="ECO:0000313" key="6">
    <source>
        <dbReference type="EMBL" id="ELT98931.1"/>
    </source>
</evidence>
<reference evidence="6 8" key="2">
    <citation type="journal article" date="2013" name="Nature">
        <title>Insights into bilaterian evolution from three spiralian genomes.</title>
        <authorList>
            <person name="Simakov O."/>
            <person name="Marletaz F."/>
            <person name="Cho S.J."/>
            <person name="Edsinger-Gonzales E."/>
            <person name="Havlak P."/>
            <person name="Hellsten U."/>
            <person name="Kuo D.H."/>
            <person name="Larsson T."/>
            <person name="Lv J."/>
            <person name="Arendt D."/>
            <person name="Savage R."/>
            <person name="Osoegawa K."/>
            <person name="de Jong P."/>
            <person name="Grimwood J."/>
            <person name="Chapman J.A."/>
            <person name="Shapiro H."/>
            <person name="Aerts A."/>
            <person name="Otillar R.P."/>
            <person name="Terry A.Y."/>
            <person name="Boore J.L."/>
            <person name="Grigoriev I.V."/>
            <person name="Lindberg D.R."/>
            <person name="Seaver E.C."/>
            <person name="Weisblat D.A."/>
            <person name="Putnam N.H."/>
            <person name="Rokhsar D.S."/>
        </authorList>
    </citation>
    <scope>NUCLEOTIDE SEQUENCE</scope>
    <source>
        <strain evidence="6 8">I ESC-2004</strain>
    </source>
</reference>
<dbReference type="OMA" id="TIMANKH"/>
<dbReference type="InterPro" id="IPR029058">
    <property type="entry name" value="AB_hydrolase_fold"/>
</dbReference>
<dbReference type="InterPro" id="IPR017157">
    <property type="entry name" value="Arylacetamide_deacetylase"/>
</dbReference>
<dbReference type="GO" id="GO:0052689">
    <property type="term" value="F:carboxylic ester hydrolase activity"/>
    <property type="evidence" value="ECO:0007669"/>
    <property type="project" value="InterPro"/>
</dbReference>
<dbReference type="SUPFAM" id="SSF53474">
    <property type="entry name" value="alpha/beta-Hydrolases"/>
    <property type="match status" value="1"/>
</dbReference>
<dbReference type="InterPro" id="IPR013094">
    <property type="entry name" value="AB_hydrolase_3"/>
</dbReference>
<dbReference type="InterPro" id="IPR050300">
    <property type="entry name" value="GDXG_lipolytic_enzyme"/>
</dbReference>
<keyword evidence="8" id="KW-1185">Reference proteome</keyword>
<sequence>MAKLFSSFVSAAEIIGVGLDTIQLNRAFVNGYLYALGIYNGYGEGYPVRTEYSEVDGVPVVIYRPLTDRGLRPALVYFHGGGWVMARAWSQFSLHKHLAGELDIIVISVDYRRAPVFRYPVPFEDCVRATKYILAHGEKLGVHSTRVALAGDSAGGNLAAAVSAKLRDEKFTPRNKLQVLIYPALQACDLATPSYQQQKFDRIVMAPEVMAWYWSIYVTGNHSLAEALLRGNHTSIKMKQELATGKLNHDLIPNHLKFAPYSVPDISHGSDVIWDSIREVFLDPYFAPLVADDFTDLPSTFVWTVQYDVLRDDGVLYVHHLRRAGNQVEHLHTEGGWHPMLELRFLHPQEDEAMLQIRRFIRQKL</sequence>
<feature type="domain" description="Alpha/beta hydrolase fold-3" evidence="5">
    <location>
        <begin position="279"/>
        <end position="340"/>
    </location>
</feature>
<evidence type="ECO:0000256" key="4">
    <source>
        <dbReference type="PROSITE-ProRule" id="PRU10038"/>
    </source>
</evidence>
<organism evidence="6">
    <name type="scientific">Capitella teleta</name>
    <name type="common">Polychaete worm</name>
    <dbReference type="NCBI Taxonomy" id="283909"/>
    <lineage>
        <taxon>Eukaryota</taxon>
        <taxon>Metazoa</taxon>
        <taxon>Spiralia</taxon>
        <taxon>Lophotrochozoa</taxon>
        <taxon>Annelida</taxon>
        <taxon>Polychaeta</taxon>
        <taxon>Sedentaria</taxon>
        <taxon>Scolecida</taxon>
        <taxon>Capitellidae</taxon>
        <taxon>Capitella</taxon>
    </lineage>
</organism>
<evidence type="ECO:0000256" key="1">
    <source>
        <dbReference type="ARBA" id="ARBA00010515"/>
    </source>
</evidence>
<reference evidence="8" key="1">
    <citation type="submission" date="2012-12" db="EMBL/GenBank/DDBJ databases">
        <authorList>
            <person name="Hellsten U."/>
            <person name="Grimwood J."/>
            <person name="Chapman J.A."/>
            <person name="Shapiro H."/>
            <person name="Aerts A."/>
            <person name="Otillar R.P."/>
            <person name="Terry A.Y."/>
            <person name="Boore J.L."/>
            <person name="Simakov O."/>
            <person name="Marletaz F."/>
            <person name="Cho S.-J."/>
            <person name="Edsinger-Gonzales E."/>
            <person name="Havlak P."/>
            <person name="Kuo D.-H."/>
            <person name="Larsson T."/>
            <person name="Lv J."/>
            <person name="Arendt D."/>
            <person name="Savage R."/>
            <person name="Osoegawa K."/>
            <person name="de Jong P."/>
            <person name="Lindberg D.R."/>
            <person name="Seaver E.C."/>
            <person name="Weisblat D.A."/>
            <person name="Putnam N.H."/>
            <person name="Grigoriev I.V."/>
            <person name="Rokhsar D.S."/>
        </authorList>
    </citation>
    <scope>NUCLEOTIDE SEQUENCE</scope>
    <source>
        <strain evidence="8">I ESC-2004</strain>
    </source>
</reference>
<dbReference type="EnsemblMetazoa" id="CapteT146525">
    <property type="protein sequence ID" value="CapteP146525"/>
    <property type="gene ID" value="CapteG146525"/>
</dbReference>